<protein>
    <submittedName>
        <fullName evidence="1">Uncharacterized protein</fullName>
    </submittedName>
</protein>
<evidence type="ECO:0000313" key="1">
    <source>
        <dbReference type="EMBL" id="EDS00847.1"/>
    </source>
</evidence>
<dbReference type="AlphaFoldDB" id="B0MNE8"/>
<name>B0MNE8_9FIRM</name>
<reference evidence="1" key="1">
    <citation type="submission" date="2007-10" db="EMBL/GenBank/DDBJ databases">
        <authorList>
            <person name="Fulton L."/>
            <person name="Clifton S."/>
            <person name="Fulton B."/>
            <person name="Xu J."/>
            <person name="Minx P."/>
            <person name="Pepin K.H."/>
            <person name="Johnson M."/>
            <person name="Thiruvilangam P."/>
            <person name="Bhonagiri V."/>
            <person name="Nash W.E."/>
            <person name="Mardis E.R."/>
            <person name="Wilson R.K."/>
        </authorList>
    </citation>
    <scope>NUCLEOTIDE SEQUENCE [LARGE SCALE GENOMIC DNA]</scope>
    <source>
        <strain evidence="1">DSM 15702</strain>
    </source>
</reference>
<dbReference type="Proteomes" id="UP000005326">
    <property type="component" value="Unassembled WGS sequence"/>
</dbReference>
<comment type="caution">
    <text evidence="1">The sequence shown here is derived from an EMBL/GenBank/DDBJ whole genome shotgun (WGS) entry which is preliminary data.</text>
</comment>
<keyword evidence="2" id="KW-1185">Reference proteome</keyword>
<evidence type="ECO:0000313" key="2">
    <source>
        <dbReference type="Proteomes" id="UP000005326"/>
    </source>
</evidence>
<proteinExistence type="predicted"/>
<dbReference type="EMBL" id="ABCA03000045">
    <property type="protein sequence ID" value="EDS00847.1"/>
    <property type="molecule type" value="Genomic_DNA"/>
</dbReference>
<accession>B0MNE8</accession>
<gene>
    <name evidence="1" type="ORF">EUBSIR_01331</name>
</gene>
<organism evidence="1 2">
    <name type="scientific">[Eubacterium] siraeum DSM 15702</name>
    <dbReference type="NCBI Taxonomy" id="428128"/>
    <lineage>
        <taxon>Bacteria</taxon>
        <taxon>Bacillati</taxon>
        <taxon>Bacillota</taxon>
        <taxon>Clostridia</taxon>
        <taxon>Eubacteriales</taxon>
        <taxon>Oscillospiraceae</taxon>
        <taxon>Oscillospiraceae incertae sedis</taxon>
    </lineage>
</organism>
<reference evidence="1" key="2">
    <citation type="submission" date="2014-06" db="EMBL/GenBank/DDBJ databases">
        <title>Draft genome sequence of Eubacterium siraeum (DSM 15702).</title>
        <authorList>
            <person name="Sudarsanam P."/>
            <person name="Ley R."/>
            <person name="Guruge J."/>
            <person name="Turnbaugh P.J."/>
            <person name="Mahowald M."/>
            <person name="Liep D."/>
            <person name="Gordon J."/>
        </authorList>
    </citation>
    <scope>NUCLEOTIDE SEQUENCE</scope>
    <source>
        <strain evidence="1">DSM 15702</strain>
    </source>
</reference>
<sequence length="44" mass="4865">MVVSLFHIDRCIDLNSEPEKCCPTNSTIGSLLSLSKLNDITEAR</sequence>